<dbReference type="GO" id="GO:0004519">
    <property type="term" value="F:endonuclease activity"/>
    <property type="evidence" value="ECO:0007669"/>
    <property type="project" value="UniProtKB-KW"/>
</dbReference>
<protein>
    <submittedName>
        <fullName evidence="8">Unnamed protein product</fullName>
    </submittedName>
</protein>
<dbReference type="SUPFAM" id="SSF56672">
    <property type="entry name" value="DNA/RNA polymerases"/>
    <property type="match status" value="1"/>
</dbReference>
<dbReference type="GO" id="GO:0003964">
    <property type="term" value="F:RNA-directed DNA polymerase activity"/>
    <property type="evidence" value="ECO:0007669"/>
    <property type="project" value="UniProtKB-KW"/>
</dbReference>
<evidence type="ECO:0000256" key="2">
    <source>
        <dbReference type="ARBA" id="ARBA00022695"/>
    </source>
</evidence>
<dbReference type="Pfam" id="PF17917">
    <property type="entry name" value="RT_RNaseH"/>
    <property type="match status" value="1"/>
</dbReference>
<keyword evidence="4" id="KW-0255">Endonuclease</keyword>
<dbReference type="Proteomes" id="UP001165205">
    <property type="component" value="Unassembled WGS sequence"/>
</dbReference>
<dbReference type="GO" id="GO:0016787">
    <property type="term" value="F:hydrolase activity"/>
    <property type="evidence" value="ECO:0007669"/>
    <property type="project" value="UniProtKB-KW"/>
</dbReference>
<evidence type="ECO:0000256" key="3">
    <source>
        <dbReference type="ARBA" id="ARBA00022722"/>
    </source>
</evidence>
<dbReference type="EMBL" id="BSYA01000015">
    <property type="protein sequence ID" value="GMG24976.1"/>
    <property type="molecule type" value="Genomic_DNA"/>
</dbReference>
<comment type="caution">
    <text evidence="8">The sequence shown here is derived from an EMBL/GenBank/DDBJ whole genome shotgun (WGS) entry which is preliminary data.</text>
</comment>
<accession>A0AAN4YDK0</accession>
<dbReference type="InterPro" id="IPR041373">
    <property type="entry name" value="RT_RNaseH"/>
</dbReference>
<name>A0AAN4YDK0_ASPOZ</name>
<keyword evidence="1" id="KW-0808">Transferase</keyword>
<gene>
    <name evidence="8" type="ORF">Aory04_000211200</name>
</gene>
<organism evidence="8 9">
    <name type="scientific">Aspergillus oryzae</name>
    <name type="common">Yellow koji mold</name>
    <dbReference type="NCBI Taxonomy" id="5062"/>
    <lineage>
        <taxon>Eukaryota</taxon>
        <taxon>Fungi</taxon>
        <taxon>Dikarya</taxon>
        <taxon>Ascomycota</taxon>
        <taxon>Pezizomycotina</taxon>
        <taxon>Eurotiomycetes</taxon>
        <taxon>Eurotiomycetidae</taxon>
        <taxon>Eurotiales</taxon>
        <taxon>Aspergillaceae</taxon>
        <taxon>Aspergillus</taxon>
        <taxon>Aspergillus subgen. Circumdati</taxon>
    </lineage>
</organism>
<feature type="domain" description="Reverse transcriptase RNase H-like" evidence="7">
    <location>
        <begin position="46"/>
        <end position="118"/>
    </location>
</feature>
<evidence type="ECO:0000256" key="5">
    <source>
        <dbReference type="ARBA" id="ARBA00022801"/>
    </source>
</evidence>
<sequence length="178" mass="19983">MSSISETHESIHVNTELANIHLRWIRTKSPGAEFENGVELLSCSADYTLQFHLAIDTSISGIGGVLFQLVDTPAGAEAGPATRVKERIPMFLSFRLNNAETTYSNPERECLAVVRCLADKLIDQHHRQFTNALSLSMSWEDDNTNALKDIDNFQAILRLFNYPKEEEYVILVDTDKPG</sequence>
<keyword evidence="3" id="KW-0540">Nuclease</keyword>
<evidence type="ECO:0000256" key="4">
    <source>
        <dbReference type="ARBA" id="ARBA00022759"/>
    </source>
</evidence>
<dbReference type="InterPro" id="IPR043502">
    <property type="entry name" value="DNA/RNA_pol_sf"/>
</dbReference>
<evidence type="ECO:0000256" key="6">
    <source>
        <dbReference type="ARBA" id="ARBA00022918"/>
    </source>
</evidence>
<reference evidence="8" key="1">
    <citation type="submission" date="2023-04" db="EMBL/GenBank/DDBJ databases">
        <title>Aspergillus oryzae NBRC 4228.</title>
        <authorList>
            <person name="Ichikawa N."/>
            <person name="Sato H."/>
            <person name="Tonouchi N."/>
        </authorList>
    </citation>
    <scope>NUCLEOTIDE SEQUENCE</scope>
    <source>
        <strain evidence="8">NBRC 4228</strain>
    </source>
</reference>
<proteinExistence type="predicted"/>
<keyword evidence="5" id="KW-0378">Hydrolase</keyword>
<evidence type="ECO:0000259" key="7">
    <source>
        <dbReference type="Pfam" id="PF17917"/>
    </source>
</evidence>
<dbReference type="AlphaFoldDB" id="A0AAN4YDK0"/>
<evidence type="ECO:0000313" key="9">
    <source>
        <dbReference type="Proteomes" id="UP001165205"/>
    </source>
</evidence>
<keyword evidence="2" id="KW-0548">Nucleotidyltransferase</keyword>
<evidence type="ECO:0000313" key="8">
    <source>
        <dbReference type="EMBL" id="GMG24976.1"/>
    </source>
</evidence>
<evidence type="ECO:0000256" key="1">
    <source>
        <dbReference type="ARBA" id="ARBA00022679"/>
    </source>
</evidence>
<keyword evidence="6" id="KW-0695">RNA-directed DNA polymerase</keyword>